<dbReference type="InterPro" id="IPR036397">
    <property type="entry name" value="RNaseH_sf"/>
</dbReference>
<reference evidence="4 5" key="1">
    <citation type="journal article" date="2015" name="Proc. Natl. Acad. Sci. U.S.A.">
        <title>The resurrection genome of Boea hygrometrica: A blueprint for survival of dehydration.</title>
        <authorList>
            <person name="Xiao L."/>
            <person name="Yang G."/>
            <person name="Zhang L."/>
            <person name="Yang X."/>
            <person name="Zhao S."/>
            <person name="Ji Z."/>
            <person name="Zhou Q."/>
            <person name="Hu M."/>
            <person name="Wang Y."/>
            <person name="Chen M."/>
            <person name="Xu Y."/>
            <person name="Jin H."/>
            <person name="Xiao X."/>
            <person name="Hu G."/>
            <person name="Bao F."/>
            <person name="Hu Y."/>
            <person name="Wan P."/>
            <person name="Li L."/>
            <person name="Deng X."/>
            <person name="Kuang T."/>
            <person name="Xiang C."/>
            <person name="Zhu J.K."/>
            <person name="Oliver M.J."/>
            <person name="He Y."/>
        </authorList>
    </citation>
    <scope>NUCLEOTIDE SEQUENCE [LARGE SCALE GENOMIC DNA]</scope>
    <source>
        <strain evidence="5">cv. XS01</strain>
    </source>
</reference>
<feature type="compositionally biased region" description="Polar residues" evidence="2">
    <location>
        <begin position="237"/>
        <end position="249"/>
    </location>
</feature>
<organism evidence="4 5">
    <name type="scientific">Dorcoceras hygrometricum</name>
    <dbReference type="NCBI Taxonomy" id="472368"/>
    <lineage>
        <taxon>Eukaryota</taxon>
        <taxon>Viridiplantae</taxon>
        <taxon>Streptophyta</taxon>
        <taxon>Embryophyta</taxon>
        <taxon>Tracheophyta</taxon>
        <taxon>Spermatophyta</taxon>
        <taxon>Magnoliopsida</taxon>
        <taxon>eudicotyledons</taxon>
        <taxon>Gunneridae</taxon>
        <taxon>Pentapetalae</taxon>
        <taxon>asterids</taxon>
        <taxon>lamiids</taxon>
        <taxon>Lamiales</taxon>
        <taxon>Gesneriaceae</taxon>
        <taxon>Didymocarpoideae</taxon>
        <taxon>Trichosporeae</taxon>
        <taxon>Loxocarpinae</taxon>
        <taxon>Dorcoceras</taxon>
    </lineage>
</organism>
<dbReference type="InterPro" id="IPR057670">
    <property type="entry name" value="SH3_retrovirus"/>
</dbReference>
<dbReference type="EMBL" id="KV011785">
    <property type="protein sequence ID" value="KZV26181.1"/>
    <property type="molecule type" value="Genomic_DNA"/>
</dbReference>
<gene>
    <name evidence="4" type="ORF">F511_06348</name>
</gene>
<dbReference type="OrthoDB" id="1938465at2759"/>
<dbReference type="InterPro" id="IPR039537">
    <property type="entry name" value="Retrotran_Ty1/copia-like"/>
</dbReference>
<dbReference type="InterPro" id="IPR001584">
    <property type="entry name" value="Integrase_cat-core"/>
</dbReference>
<dbReference type="Gene3D" id="3.30.420.10">
    <property type="entry name" value="Ribonuclease H-like superfamily/Ribonuclease H"/>
    <property type="match status" value="1"/>
</dbReference>
<evidence type="ECO:0000313" key="5">
    <source>
        <dbReference type="Proteomes" id="UP000250235"/>
    </source>
</evidence>
<feature type="region of interest" description="Disordered" evidence="2">
    <location>
        <begin position="156"/>
        <end position="204"/>
    </location>
</feature>
<dbReference type="PANTHER" id="PTHR42648:SF26">
    <property type="entry name" value="INTEGRASE CATALYTIC DOMAIN-CONTAINING PROTEIN"/>
    <property type="match status" value="1"/>
</dbReference>
<feature type="domain" description="Integrase catalytic" evidence="3">
    <location>
        <begin position="479"/>
        <end position="643"/>
    </location>
</feature>
<accession>A0A2Z7AWA7</accession>
<evidence type="ECO:0000259" key="3">
    <source>
        <dbReference type="PROSITE" id="PS50994"/>
    </source>
</evidence>
<feature type="compositionally biased region" description="Basic residues" evidence="2">
    <location>
        <begin position="189"/>
        <end position="203"/>
    </location>
</feature>
<dbReference type="PANTHER" id="PTHR42648">
    <property type="entry name" value="TRANSPOSASE, PUTATIVE-RELATED"/>
    <property type="match status" value="1"/>
</dbReference>
<keyword evidence="1" id="KW-0378">Hydrolase</keyword>
<keyword evidence="5" id="KW-1185">Reference proteome</keyword>
<dbReference type="Pfam" id="PF13976">
    <property type="entry name" value="gag_pre-integrs"/>
    <property type="match status" value="1"/>
</dbReference>
<feature type="compositionally biased region" description="Polar residues" evidence="2">
    <location>
        <begin position="156"/>
        <end position="185"/>
    </location>
</feature>
<dbReference type="InterPro" id="IPR025724">
    <property type="entry name" value="GAG-pre-integrase_dom"/>
</dbReference>
<dbReference type="InterPro" id="IPR054722">
    <property type="entry name" value="PolX-like_BBD"/>
</dbReference>
<feature type="region of interest" description="Disordered" evidence="2">
    <location>
        <begin position="237"/>
        <end position="261"/>
    </location>
</feature>
<dbReference type="GO" id="GO:0006508">
    <property type="term" value="P:proteolysis"/>
    <property type="evidence" value="ECO:0007669"/>
    <property type="project" value="UniProtKB-KW"/>
</dbReference>
<dbReference type="Pfam" id="PF25597">
    <property type="entry name" value="SH3_retrovirus"/>
    <property type="match status" value="1"/>
</dbReference>
<protein>
    <recommendedName>
        <fullName evidence="3">Integrase catalytic domain-containing protein</fullName>
    </recommendedName>
</protein>
<evidence type="ECO:0000256" key="2">
    <source>
        <dbReference type="SAM" id="MobiDB-lite"/>
    </source>
</evidence>
<keyword evidence="1" id="KW-0645">Protease</keyword>
<evidence type="ECO:0000313" key="4">
    <source>
        <dbReference type="EMBL" id="KZV26181.1"/>
    </source>
</evidence>
<dbReference type="GO" id="GO:0003676">
    <property type="term" value="F:nucleic acid binding"/>
    <property type="evidence" value="ECO:0007669"/>
    <property type="project" value="InterPro"/>
</dbReference>
<dbReference type="PROSITE" id="PS50994">
    <property type="entry name" value="INTEGRASE"/>
    <property type="match status" value="1"/>
</dbReference>
<dbReference type="Pfam" id="PF22936">
    <property type="entry name" value="Pol_BBD"/>
    <property type="match status" value="1"/>
</dbReference>
<proteinExistence type="predicted"/>
<name>A0A2Z7AWA7_9LAMI</name>
<dbReference type="SUPFAM" id="SSF53098">
    <property type="entry name" value="Ribonuclease H-like"/>
    <property type="match status" value="1"/>
</dbReference>
<dbReference type="GO" id="GO:0015074">
    <property type="term" value="P:DNA integration"/>
    <property type="evidence" value="ECO:0007669"/>
    <property type="project" value="InterPro"/>
</dbReference>
<dbReference type="Pfam" id="PF00665">
    <property type="entry name" value="rve"/>
    <property type="match status" value="1"/>
</dbReference>
<dbReference type="Proteomes" id="UP000250235">
    <property type="component" value="Unassembled WGS sequence"/>
</dbReference>
<dbReference type="AlphaFoldDB" id="A0A2Z7AWA7"/>
<dbReference type="GO" id="GO:0008233">
    <property type="term" value="F:peptidase activity"/>
    <property type="evidence" value="ECO:0007669"/>
    <property type="project" value="UniProtKB-KW"/>
</dbReference>
<sequence length="706" mass="79042">MISENGAAEVMNPNFVTWNRQDQLLFSFLLASMSESAQSQMIGCQTSSQLWTRVTQLFATRSKARVMQYKLQLQTLKKGNLSMKDYLGKMKGYIDILAACGNSIPEDDQILHILGGVGPEYESVVVHVTSRVESLSLSEVGALLLAHEGRIETYNITGGHTASPSVNVTTAPSQRKAENTSQSQPVYRGRGRGRNGRGGRKPWHNNGRPVCQICGIPGHVAEICYYRFDKEFVPKSSGVSRTSQQQFNRSSPSYPPSAFASTKSESASEEWWYPDSGASHHVTNDLGNLSVSSEYTGGSKVQVGNGAGLSISNIGESNLNMFPSSRPFLLKNLLHVPLITKNLISVSKFAYDNHVYFEFHPSFCLVKDPATHVVLLRGTLHNGLYRFNLKSRISGPLHSPACLQSSVSPIKVPDQSPLCLPQNTLDKWHLRLGHPSIATVKQVLLDCNERISKNDNISFCSSCQLGKNHLLPFPQSTTNFSAPFEVVYSDLWGPAHIPSRNGSRYYISFVDAYTRYTWIYFLKLKSEVTQTFINFQKYTELHFNAKIKTLQTDGGGEFRSLTAYCQSNGILHRFSCPYTSKQNGVVERKHRHVVDTGLSLLAHASLPFEFWEDAFFSAVYLINRLPSPSLGAKSPFFCLYGRRPDYSHLRVFGCLCFPCLRPYNTHKLAFRSTPCTFLGYSEHHKGYKCLHSSGRVYISRHVQFNE</sequence>
<dbReference type="InterPro" id="IPR012337">
    <property type="entry name" value="RNaseH-like_sf"/>
</dbReference>
<dbReference type="Pfam" id="PF14223">
    <property type="entry name" value="Retrotran_gag_2"/>
    <property type="match status" value="1"/>
</dbReference>
<evidence type="ECO:0000256" key="1">
    <source>
        <dbReference type="ARBA" id="ARBA00022670"/>
    </source>
</evidence>